<evidence type="ECO:0000313" key="3">
    <source>
        <dbReference type="EMBL" id="WKW15356.1"/>
    </source>
</evidence>
<organism evidence="2">
    <name type="scientific">Pseudogemmatithrix spongiicola</name>
    <dbReference type="NCBI Taxonomy" id="3062599"/>
    <lineage>
        <taxon>Bacteria</taxon>
        <taxon>Pseudomonadati</taxon>
        <taxon>Gemmatimonadota</taxon>
        <taxon>Gemmatimonadia</taxon>
        <taxon>Gemmatimonadales</taxon>
        <taxon>Gemmatimonadaceae</taxon>
        <taxon>Pseudogemmatithrix</taxon>
    </lineage>
</organism>
<evidence type="ECO:0000313" key="4">
    <source>
        <dbReference type="Proteomes" id="UP001229955"/>
    </source>
</evidence>
<dbReference type="Pfam" id="PF00535">
    <property type="entry name" value="Glycos_transf_2"/>
    <property type="match status" value="1"/>
</dbReference>
<dbReference type="Gene3D" id="3.90.550.10">
    <property type="entry name" value="Spore Coat Polysaccharide Biosynthesis Protein SpsA, Chain A"/>
    <property type="match status" value="1"/>
</dbReference>
<dbReference type="InterPro" id="IPR029044">
    <property type="entry name" value="Nucleotide-diphossugar_trans"/>
</dbReference>
<reference evidence="2" key="1">
    <citation type="submission" date="2023-07" db="EMBL/GenBank/DDBJ databases">
        <authorList>
            <person name="Haufschild T."/>
            <person name="Kallscheuer N."/>
            <person name="Hammer J."/>
            <person name="Kohn T."/>
            <person name="Kabuu M."/>
            <person name="Jogler M."/>
            <person name="Wohfarth N."/>
            <person name="Heuer A."/>
            <person name="Rohde M."/>
            <person name="van Teeseling M.C.F."/>
            <person name="Jogler C."/>
        </authorList>
    </citation>
    <scope>NUCLEOTIDE SEQUENCE</scope>
    <source>
        <strain evidence="2">Strain 138</strain>
        <strain evidence="3">Strain 318</strain>
    </source>
</reference>
<dbReference type="EMBL" id="CP130613">
    <property type="protein sequence ID" value="WKW15356.1"/>
    <property type="molecule type" value="Genomic_DNA"/>
</dbReference>
<evidence type="ECO:0000259" key="1">
    <source>
        <dbReference type="Pfam" id="PF00535"/>
    </source>
</evidence>
<name>A0AA49Q577_9BACT</name>
<feature type="domain" description="Glycosyltransferase 2-like" evidence="1">
    <location>
        <begin position="7"/>
        <end position="137"/>
    </location>
</feature>
<dbReference type="RefSeq" id="WP_367885327.1">
    <property type="nucleotide sequence ID" value="NZ_CP130612.1"/>
</dbReference>
<dbReference type="KEGG" id="pspc:Strain318_001741"/>
<accession>A0AA49Q821</accession>
<dbReference type="InterPro" id="IPR050834">
    <property type="entry name" value="Glycosyltransf_2"/>
</dbReference>
<dbReference type="SUPFAM" id="SSF53448">
    <property type="entry name" value="Nucleotide-diphospho-sugar transferases"/>
    <property type="match status" value="1"/>
</dbReference>
<protein>
    <submittedName>
        <fullName evidence="2">Glycosyltransferase family A protein</fullName>
    </submittedName>
</protein>
<keyword evidence="4" id="KW-1185">Reference proteome</keyword>
<dbReference type="PANTHER" id="PTHR43685:SF2">
    <property type="entry name" value="GLYCOSYLTRANSFERASE 2-LIKE DOMAIN-CONTAINING PROTEIN"/>
    <property type="match status" value="1"/>
</dbReference>
<sequence length="346" mass="38607">MSRPFISVCIPAYNRAALLPQVLDSIVAQDFTDWECVVAEDVSREREEIRAVVERYAAAHPGKFRLHLNPQTLGYDGNFRKLVELARGQYVFILGNDDFVAEGALRAVHAGVQRHGEVGAVLRSYTFFVGDPSNTVQVSRYYPTERVFPAGRSAILACYRRFVSVSGVVFHRDAAAAAATAEWDGLLFYQQWLVGAVLAKKPLLFLPEILAHFRRGGTPEFGTAAAEQGRFTPGVQPLDTHLKLVEALFTIADGVERETGLTGIAEDIRVDFGRYSYPTLREFAGRSRPELWRAYRAFSRLGLNASPWYHMWFAALMLIGVRGMEALAQVVRRVLGHTPNFTAAVR</sequence>
<dbReference type="PANTHER" id="PTHR43685">
    <property type="entry name" value="GLYCOSYLTRANSFERASE"/>
    <property type="match status" value="1"/>
</dbReference>
<gene>
    <name evidence="2" type="ORF">Strain138_001742</name>
    <name evidence="3" type="ORF">Strain318_001741</name>
</gene>
<dbReference type="Proteomes" id="UP001229955">
    <property type="component" value="Chromosome"/>
</dbReference>
<dbReference type="CDD" id="cd00761">
    <property type="entry name" value="Glyco_tranf_GTA_type"/>
    <property type="match status" value="1"/>
</dbReference>
<accession>A0AA49Q577</accession>
<dbReference type="InterPro" id="IPR001173">
    <property type="entry name" value="Glyco_trans_2-like"/>
</dbReference>
<proteinExistence type="predicted"/>
<dbReference type="AlphaFoldDB" id="A0AA49Q577"/>
<evidence type="ECO:0000313" key="2">
    <source>
        <dbReference type="EMBL" id="WKW12449.1"/>
    </source>
</evidence>
<dbReference type="EMBL" id="CP130612">
    <property type="protein sequence ID" value="WKW12449.1"/>
    <property type="molecule type" value="Genomic_DNA"/>
</dbReference>